<evidence type="ECO:0000256" key="2">
    <source>
        <dbReference type="SAM" id="MobiDB-lite"/>
    </source>
</evidence>
<dbReference type="GO" id="GO:0071539">
    <property type="term" value="P:protein localization to centrosome"/>
    <property type="evidence" value="ECO:0007669"/>
    <property type="project" value="TreeGrafter"/>
</dbReference>
<dbReference type="InterPro" id="IPR029343">
    <property type="entry name" value="CCDC14"/>
</dbReference>
<evidence type="ECO:0000313" key="4">
    <source>
        <dbReference type="Proteomes" id="UP000250572"/>
    </source>
</evidence>
<dbReference type="GO" id="GO:0034451">
    <property type="term" value="C:centriolar satellite"/>
    <property type="evidence" value="ECO:0007669"/>
    <property type="project" value="TreeGrafter"/>
</dbReference>
<name>A0A315UZJ5_GAMAF</name>
<proteinExistence type="predicted"/>
<gene>
    <name evidence="3" type="ORF">CCH79_00019543</name>
</gene>
<feature type="region of interest" description="Disordered" evidence="2">
    <location>
        <begin position="125"/>
        <end position="208"/>
    </location>
</feature>
<feature type="compositionally biased region" description="Polar residues" evidence="2">
    <location>
        <begin position="187"/>
        <end position="204"/>
    </location>
</feature>
<evidence type="ECO:0008006" key="5">
    <source>
        <dbReference type="Google" id="ProtNLM"/>
    </source>
</evidence>
<reference evidence="3 4" key="1">
    <citation type="journal article" date="2018" name="G3 (Bethesda)">
        <title>A High-Quality Reference Genome for the Invasive Mosquitofish Gambusia affinis Using a Chicago Library.</title>
        <authorList>
            <person name="Hoffberg S.L."/>
            <person name="Troendle N.J."/>
            <person name="Glenn T.C."/>
            <person name="Mahmud O."/>
            <person name="Louha S."/>
            <person name="Chalopin D."/>
            <person name="Bennetzen J.L."/>
            <person name="Mauricio R."/>
        </authorList>
    </citation>
    <scope>NUCLEOTIDE SEQUENCE [LARGE SCALE GENOMIC DNA]</scope>
    <source>
        <strain evidence="3">NE01/NJP1002.9</strain>
        <tissue evidence="3">Muscle</tissue>
    </source>
</reference>
<keyword evidence="4" id="KW-1185">Reference proteome</keyword>
<organism evidence="3 4">
    <name type="scientific">Gambusia affinis</name>
    <name type="common">Western mosquitofish</name>
    <name type="synonym">Heterandria affinis</name>
    <dbReference type="NCBI Taxonomy" id="33528"/>
    <lineage>
        <taxon>Eukaryota</taxon>
        <taxon>Metazoa</taxon>
        <taxon>Chordata</taxon>
        <taxon>Craniata</taxon>
        <taxon>Vertebrata</taxon>
        <taxon>Euteleostomi</taxon>
        <taxon>Actinopterygii</taxon>
        <taxon>Neopterygii</taxon>
        <taxon>Teleostei</taxon>
        <taxon>Neoteleostei</taxon>
        <taxon>Acanthomorphata</taxon>
        <taxon>Ovalentaria</taxon>
        <taxon>Atherinomorphae</taxon>
        <taxon>Cyprinodontiformes</taxon>
        <taxon>Poeciliidae</taxon>
        <taxon>Poeciliinae</taxon>
        <taxon>Gambusia</taxon>
    </lineage>
</organism>
<dbReference type="PANTHER" id="PTHR22367">
    <property type="entry name" value="COILED-COIL DOMAIN-CONTAINING PROTEIN 14"/>
    <property type="match status" value="1"/>
</dbReference>
<evidence type="ECO:0000256" key="1">
    <source>
        <dbReference type="SAM" id="Coils"/>
    </source>
</evidence>
<comment type="caution">
    <text evidence="3">The sequence shown here is derived from an EMBL/GenBank/DDBJ whole genome shotgun (WGS) entry which is preliminary data.</text>
</comment>
<sequence length="505" mass="55892">MSGKARDKVVTSGRLTGKVTVSRAPPDRGPPLQPQPNYSLYSTDSEDQVTTLHRGLDKCAALLSGILMADEAGQMAFLHTWTQNCDIYPSINRSSENPEESNEQTKILQFPRKNVWKEIPSEDRYLGGTVKSRGSTSQGKASEKKPAIKSADSQSSERRQPAAAISFTPPAPHSGVKLHPPKKPTLSVPSLSAGWQTSAHQSTSVPPPLRSSAVLRDQDHSHSGSAVCDGKEECVPVGDADGAAGCILRESCCREEMLRSLLEEVRALIAGQEPNLQREVISAQSSLQQLQDDLTELRKALQDTRSQLRDTEAEKALIKTELEAARNRLLESEREKIELASVAQLRLKEIKHLKRLLQSHYSSKPMDVQNSLSVIKQYFGQQNQVVASTDRIKEYLISLNHGEPTHTESLRVAAEREENSKGDGSHQREQCVETLPHHQDHHHHPNLSVSEDVPLSEVESVWSNWSMKSESTFNTRDEAAFRDGLAALDASIANLQKTIQLDLRK</sequence>
<feature type="region of interest" description="Disordered" evidence="2">
    <location>
        <begin position="1"/>
        <end position="37"/>
    </location>
</feature>
<dbReference type="AlphaFoldDB" id="A0A315UZJ5"/>
<dbReference type="EMBL" id="NHOQ01002477">
    <property type="protein sequence ID" value="PWA16749.1"/>
    <property type="molecule type" value="Genomic_DNA"/>
</dbReference>
<protein>
    <recommendedName>
        <fullName evidence="5">Coiled-coil domain-containing protein 14</fullName>
    </recommendedName>
</protein>
<accession>A0A315UZJ5</accession>
<keyword evidence="1" id="KW-0175">Coiled coil</keyword>
<dbReference type="PANTHER" id="PTHR22367:SF2">
    <property type="entry name" value="COILED-COIL DOMAIN-CONTAINING PROTEIN 14"/>
    <property type="match status" value="1"/>
</dbReference>
<feature type="coiled-coil region" evidence="1">
    <location>
        <begin position="280"/>
        <end position="342"/>
    </location>
</feature>
<dbReference type="Proteomes" id="UP000250572">
    <property type="component" value="Unassembled WGS sequence"/>
</dbReference>
<feature type="region of interest" description="Disordered" evidence="2">
    <location>
        <begin position="406"/>
        <end position="430"/>
    </location>
</feature>
<dbReference type="Pfam" id="PF15254">
    <property type="entry name" value="CCDC14"/>
    <property type="match status" value="1"/>
</dbReference>
<evidence type="ECO:0000313" key="3">
    <source>
        <dbReference type="EMBL" id="PWA16749.1"/>
    </source>
</evidence>